<evidence type="ECO:0000256" key="1">
    <source>
        <dbReference type="SAM" id="MobiDB-lite"/>
    </source>
</evidence>
<accession>A0A8R1IPS1</accession>
<feature type="chain" id="PRO_5035714767" evidence="2">
    <location>
        <begin position="19"/>
        <end position="118"/>
    </location>
</feature>
<sequence>MRFLIFLLLVVSSLVADGFPTNQSEQLAQPFINNMENSEWSNHPEFVHIRRRRWLGIFGDIAGDLIKSVGGLLIPNNSPAPTSASEQQVPTSVKHQPVPTSGSNGVTNNINGDTNNFG</sequence>
<proteinExistence type="predicted"/>
<feature type="region of interest" description="Disordered" evidence="1">
    <location>
        <begin position="76"/>
        <end position="118"/>
    </location>
</feature>
<organism evidence="3 4">
    <name type="scientific">Caenorhabditis japonica</name>
    <dbReference type="NCBI Taxonomy" id="281687"/>
    <lineage>
        <taxon>Eukaryota</taxon>
        <taxon>Metazoa</taxon>
        <taxon>Ecdysozoa</taxon>
        <taxon>Nematoda</taxon>
        <taxon>Chromadorea</taxon>
        <taxon>Rhabditida</taxon>
        <taxon>Rhabditina</taxon>
        <taxon>Rhabditomorpha</taxon>
        <taxon>Rhabditoidea</taxon>
        <taxon>Rhabditidae</taxon>
        <taxon>Peloderinae</taxon>
        <taxon>Caenorhabditis</taxon>
    </lineage>
</organism>
<keyword evidence="4" id="KW-1185">Reference proteome</keyword>
<evidence type="ECO:0000313" key="3">
    <source>
        <dbReference type="EnsemblMetazoa" id="CJA39413.1"/>
    </source>
</evidence>
<keyword evidence="2" id="KW-0732">Signal</keyword>
<dbReference type="AlphaFoldDB" id="A0A8R1IPS1"/>
<reference evidence="4" key="1">
    <citation type="submission" date="2010-08" db="EMBL/GenBank/DDBJ databases">
        <authorList>
            <consortium name="Caenorhabditis japonica Sequencing Consortium"/>
            <person name="Wilson R.K."/>
        </authorList>
    </citation>
    <scope>NUCLEOTIDE SEQUENCE [LARGE SCALE GENOMIC DNA]</scope>
    <source>
        <strain evidence="4">DF5081</strain>
    </source>
</reference>
<protein>
    <submittedName>
        <fullName evidence="3">Uncharacterized protein</fullName>
    </submittedName>
</protein>
<evidence type="ECO:0000256" key="2">
    <source>
        <dbReference type="SAM" id="SignalP"/>
    </source>
</evidence>
<dbReference type="EnsemblMetazoa" id="CJA39413.1">
    <property type="protein sequence ID" value="CJA39413.1"/>
    <property type="gene ID" value="WBGene00215260"/>
</dbReference>
<reference evidence="3" key="2">
    <citation type="submission" date="2022-06" db="UniProtKB">
        <authorList>
            <consortium name="EnsemblMetazoa"/>
        </authorList>
    </citation>
    <scope>IDENTIFICATION</scope>
    <source>
        <strain evidence="3">DF5081</strain>
    </source>
</reference>
<evidence type="ECO:0000313" key="4">
    <source>
        <dbReference type="Proteomes" id="UP000005237"/>
    </source>
</evidence>
<name>A0A8R1IPS1_CAEJA</name>
<dbReference type="Proteomes" id="UP000005237">
    <property type="component" value="Unassembled WGS sequence"/>
</dbReference>
<feature type="signal peptide" evidence="2">
    <location>
        <begin position="1"/>
        <end position="18"/>
    </location>
</feature>